<evidence type="ECO:0000256" key="1">
    <source>
        <dbReference type="ARBA" id="ARBA00004651"/>
    </source>
</evidence>
<evidence type="ECO:0000256" key="7">
    <source>
        <dbReference type="SAM" id="MobiDB-lite"/>
    </source>
</evidence>
<dbReference type="Pfam" id="PF09335">
    <property type="entry name" value="VTT_dom"/>
    <property type="match status" value="1"/>
</dbReference>
<dbReference type="GO" id="GO:0005886">
    <property type="term" value="C:plasma membrane"/>
    <property type="evidence" value="ECO:0007669"/>
    <property type="project" value="UniProtKB-SubCell"/>
</dbReference>
<proteinExistence type="inferred from homology"/>
<evidence type="ECO:0000259" key="9">
    <source>
        <dbReference type="Pfam" id="PF09335"/>
    </source>
</evidence>
<evidence type="ECO:0000313" key="10">
    <source>
        <dbReference type="EMBL" id="PZR77784.1"/>
    </source>
</evidence>
<dbReference type="PANTHER" id="PTHR42709">
    <property type="entry name" value="ALKALINE PHOSPHATASE LIKE PROTEIN"/>
    <property type="match status" value="1"/>
</dbReference>
<evidence type="ECO:0000256" key="2">
    <source>
        <dbReference type="ARBA" id="ARBA00010792"/>
    </source>
</evidence>
<reference evidence="10 11" key="1">
    <citation type="journal article" date="2017" name="Nature">
        <title>Atmospheric trace gases support primary production in Antarctic desert surface soil.</title>
        <authorList>
            <person name="Ji M."/>
            <person name="Greening C."/>
            <person name="Vanwonterghem I."/>
            <person name="Carere C.R."/>
            <person name="Bay S.K."/>
            <person name="Steen J.A."/>
            <person name="Montgomery K."/>
            <person name="Lines T."/>
            <person name="Beardall J."/>
            <person name="van Dorst J."/>
            <person name="Snape I."/>
            <person name="Stott M.B."/>
            <person name="Hugenholtz P."/>
            <person name="Ferrari B.C."/>
        </authorList>
    </citation>
    <scope>NUCLEOTIDE SEQUENCE [LARGE SCALE GENOMIC DNA]</scope>
    <source>
        <strain evidence="10">RRmetagenome_bin12</strain>
    </source>
</reference>
<evidence type="ECO:0000256" key="4">
    <source>
        <dbReference type="ARBA" id="ARBA00022692"/>
    </source>
</evidence>
<comment type="subcellular location">
    <subcellularLocation>
        <location evidence="1">Cell membrane</location>
        <topology evidence="1">Multi-pass membrane protein</topology>
    </subcellularLocation>
</comment>
<keyword evidence="6 8" id="KW-0472">Membrane</keyword>
<dbReference type="AlphaFoldDB" id="A0A2W6A2B9"/>
<feature type="domain" description="VTT" evidence="9">
    <location>
        <begin position="122"/>
        <end position="247"/>
    </location>
</feature>
<comment type="similarity">
    <text evidence="2">Belongs to the DedA family.</text>
</comment>
<feature type="region of interest" description="Disordered" evidence="7">
    <location>
        <begin position="1"/>
        <end position="26"/>
    </location>
</feature>
<evidence type="ECO:0000256" key="5">
    <source>
        <dbReference type="ARBA" id="ARBA00022989"/>
    </source>
</evidence>
<evidence type="ECO:0000256" key="3">
    <source>
        <dbReference type="ARBA" id="ARBA00022475"/>
    </source>
</evidence>
<keyword evidence="3" id="KW-1003">Cell membrane</keyword>
<keyword evidence="4 8" id="KW-0812">Transmembrane</keyword>
<gene>
    <name evidence="10" type="ORF">DLM65_14875</name>
</gene>
<accession>A0A2W6A2B9</accession>
<dbReference type="EMBL" id="QHBU01000282">
    <property type="protein sequence ID" value="PZR77784.1"/>
    <property type="molecule type" value="Genomic_DNA"/>
</dbReference>
<feature type="transmembrane region" description="Helical" evidence="8">
    <location>
        <begin position="101"/>
        <end position="120"/>
    </location>
</feature>
<sequence length="291" mass="31759">MPCSRTTHWPWPTRSASSRHARPRSPCRWPRLWPRCTSSTHSATGAPRWPRCSPRTRRWKSGSLGWSGWPRAADLTGDACAVESATIGDIQKFFLDLSNTLGSFAYLIVFLGVGIESLGIPVPGETSLLVGVFLATQGRLSVPVVAAVAWVGAVIGDNLGYAIGRRWGTRLVRVPAVGRFYSVERLERAEELFARRGWVAVFTGRFIALLRIFAGPLAGMHRMPWPGFFVANATGGALWVAVIVVVGVVIGSNLDRAIKLVGQVGYIGLGVAALAIAAYVGWRLWRRRRKA</sequence>
<keyword evidence="5 8" id="KW-1133">Transmembrane helix</keyword>
<comment type="caution">
    <text evidence="10">The sequence shown here is derived from an EMBL/GenBank/DDBJ whole genome shotgun (WGS) entry which is preliminary data.</text>
</comment>
<dbReference type="PANTHER" id="PTHR42709:SF6">
    <property type="entry name" value="UNDECAPRENYL PHOSPHATE TRANSPORTER A"/>
    <property type="match status" value="1"/>
</dbReference>
<feature type="transmembrane region" description="Helical" evidence="8">
    <location>
        <begin position="264"/>
        <end position="285"/>
    </location>
</feature>
<feature type="transmembrane region" description="Helical" evidence="8">
    <location>
        <begin position="140"/>
        <end position="163"/>
    </location>
</feature>
<dbReference type="InterPro" id="IPR032816">
    <property type="entry name" value="VTT_dom"/>
</dbReference>
<dbReference type="Proteomes" id="UP000248724">
    <property type="component" value="Unassembled WGS sequence"/>
</dbReference>
<evidence type="ECO:0000256" key="8">
    <source>
        <dbReference type="SAM" id="Phobius"/>
    </source>
</evidence>
<protein>
    <recommendedName>
        <fullName evidence="9">VTT domain-containing protein</fullName>
    </recommendedName>
</protein>
<dbReference type="InterPro" id="IPR051311">
    <property type="entry name" value="DedA_domain"/>
</dbReference>
<name>A0A2W6A2B9_9BACT</name>
<evidence type="ECO:0000313" key="11">
    <source>
        <dbReference type="Proteomes" id="UP000248724"/>
    </source>
</evidence>
<organism evidence="10 11">
    <name type="scientific">Candidatus Aeolococcus gillhamiae</name>
    <dbReference type="NCBI Taxonomy" id="3127015"/>
    <lineage>
        <taxon>Bacteria</taxon>
        <taxon>Bacillati</taxon>
        <taxon>Candidatus Dormiibacterota</taxon>
        <taxon>Candidatus Dormibacteria</taxon>
        <taxon>Candidatus Aeolococcales</taxon>
        <taxon>Candidatus Aeolococcaceae</taxon>
        <taxon>Candidatus Aeolococcus</taxon>
    </lineage>
</organism>
<feature type="transmembrane region" description="Helical" evidence="8">
    <location>
        <begin position="229"/>
        <end position="252"/>
    </location>
</feature>
<evidence type="ECO:0000256" key="6">
    <source>
        <dbReference type="ARBA" id="ARBA00023136"/>
    </source>
</evidence>